<proteinExistence type="inferred from homology"/>
<gene>
    <name evidence="8" type="ORF">RF55_9286</name>
</gene>
<dbReference type="AlphaFoldDB" id="A0A0J7NEE7"/>
<accession>A0A0J7NEE7</accession>
<dbReference type="GO" id="GO:0045724">
    <property type="term" value="P:positive regulation of cilium assembly"/>
    <property type="evidence" value="ECO:0007669"/>
    <property type="project" value="TreeGrafter"/>
</dbReference>
<dbReference type="OrthoDB" id="29023at2759"/>
<evidence type="ECO:0000313" key="9">
    <source>
        <dbReference type="Proteomes" id="UP000036403"/>
    </source>
</evidence>
<dbReference type="GO" id="GO:0005789">
    <property type="term" value="C:endoplasmic reticulum membrane"/>
    <property type="evidence" value="ECO:0007669"/>
    <property type="project" value="TreeGrafter"/>
</dbReference>
<evidence type="ECO:0000256" key="3">
    <source>
        <dbReference type="ARBA" id="ARBA00022692"/>
    </source>
</evidence>
<dbReference type="EMBL" id="LBMM01006123">
    <property type="protein sequence ID" value="KMQ90905.1"/>
    <property type="molecule type" value="Genomic_DNA"/>
</dbReference>
<comment type="caution">
    <text evidence="8">The sequence shown here is derived from an EMBL/GenBank/DDBJ whole genome shotgun (WGS) entry which is preliminary data.</text>
</comment>
<evidence type="ECO:0000256" key="5">
    <source>
        <dbReference type="ARBA" id="ARBA00023136"/>
    </source>
</evidence>
<dbReference type="PANTHER" id="PTHR13317">
    <property type="entry name" value="TRANSMEMBRANE ANTERIOR POSTERIOR TRANSFORMATION PROTEIN 1 HOMOLOG"/>
    <property type="match status" value="1"/>
</dbReference>
<keyword evidence="9" id="KW-1185">Reference proteome</keyword>
<evidence type="ECO:0000313" key="8">
    <source>
        <dbReference type="EMBL" id="KMQ90905.1"/>
    </source>
</evidence>
<evidence type="ECO:0000256" key="2">
    <source>
        <dbReference type="ARBA" id="ARBA00008803"/>
    </source>
</evidence>
<dbReference type="GO" id="GO:0036064">
    <property type="term" value="C:ciliary basal body"/>
    <property type="evidence" value="ECO:0007669"/>
    <property type="project" value="TreeGrafter"/>
</dbReference>
<feature type="transmembrane region" description="Helical" evidence="7">
    <location>
        <begin position="293"/>
        <end position="315"/>
    </location>
</feature>
<dbReference type="InterPro" id="IPR008010">
    <property type="entry name" value="Tatp1"/>
</dbReference>
<dbReference type="PANTHER" id="PTHR13317:SF4">
    <property type="entry name" value="TRANSMEMBRANE ANTERIOR POSTERIOR TRANSFORMATION PROTEIN 1 HOMOLOG"/>
    <property type="match status" value="1"/>
</dbReference>
<sequence>MQFLRTELTRDYQLEHDEEKFSARREKVYSFIKIPREVENFMAYGFLQCADSFLFVYTFLPLRFAMALWAVITRPLQHCLRGRDERVRGKNTKMYLSPAEVCDLLKGIVVVGCWAATWKVDTSMMYHLVKSQSVIKLYIFYNMLEFVELKGSVFKKFDKNNLFQLACADVRERFHLTMLLLAVSLQTMKEYAWHSDRFAVLLPDCVMLLFAEVLVDWVKHAFITRFNELPSTVYRDYTVSLAYDMTKTRRETAFSDPSDLVARRMGFIPLPLGVAMARVLCTTLTPSARPANIILLLLAYLILVALRILNSLIILGKACDIISHTQADKNDVGSKSPSHKRANSADMKNPNLGTAILSNSAVSLNNVCLNEVFLNTEETHKIEKLQCNADEFTIAAKTVLRTGSEPLLPQ</sequence>
<keyword evidence="3 7" id="KW-0812">Transmembrane</keyword>
<dbReference type="STRING" id="67767.A0A0J7NEE7"/>
<feature type="region of interest" description="Disordered" evidence="6">
    <location>
        <begin position="328"/>
        <end position="347"/>
    </location>
</feature>
<evidence type="ECO:0000256" key="4">
    <source>
        <dbReference type="ARBA" id="ARBA00022989"/>
    </source>
</evidence>
<dbReference type="Pfam" id="PF05346">
    <property type="entry name" value="DUF747"/>
    <property type="match status" value="2"/>
</dbReference>
<name>A0A0J7NEE7_LASNI</name>
<protein>
    <submittedName>
        <fullName evidence="8">Protein tapt1-like protein</fullName>
    </submittedName>
</protein>
<evidence type="ECO:0000256" key="1">
    <source>
        <dbReference type="ARBA" id="ARBA00004141"/>
    </source>
</evidence>
<comment type="similarity">
    <text evidence="2">Belongs to the TAPT1 family.</text>
</comment>
<dbReference type="PaxDb" id="67767-A0A0J7NEE7"/>
<evidence type="ECO:0000256" key="6">
    <source>
        <dbReference type="SAM" id="MobiDB-lite"/>
    </source>
</evidence>
<keyword evidence="4 7" id="KW-1133">Transmembrane helix</keyword>
<organism evidence="8 9">
    <name type="scientific">Lasius niger</name>
    <name type="common">Black garden ant</name>
    <dbReference type="NCBI Taxonomy" id="67767"/>
    <lineage>
        <taxon>Eukaryota</taxon>
        <taxon>Metazoa</taxon>
        <taxon>Ecdysozoa</taxon>
        <taxon>Arthropoda</taxon>
        <taxon>Hexapoda</taxon>
        <taxon>Insecta</taxon>
        <taxon>Pterygota</taxon>
        <taxon>Neoptera</taxon>
        <taxon>Endopterygota</taxon>
        <taxon>Hymenoptera</taxon>
        <taxon>Apocrita</taxon>
        <taxon>Aculeata</taxon>
        <taxon>Formicoidea</taxon>
        <taxon>Formicidae</taxon>
        <taxon>Formicinae</taxon>
        <taxon>Lasius</taxon>
        <taxon>Lasius</taxon>
    </lineage>
</organism>
<evidence type="ECO:0000256" key="7">
    <source>
        <dbReference type="SAM" id="Phobius"/>
    </source>
</evidence>
<reference evidence="8 9" key="1">
    <citation type="submission" date="2015-04" db="EMBL/GenBank/DDBJ databases">
        <title>Lasius niger genome sequencing.</title>
        <authorList>
            <person name="Konorov E.A."/>
            <person name="Nikitin M.A."/>
            <person name="Kirill M.V."/>
            <person name="Chang P."/>
        </authorList>
    </citation>
    <scope>NUCLEOTIDE SEQUENCE [LARGE SCALE GENOMIC DNA]</scope>
    <source>
        <tissue evidence="8">Whole</tissue>
    </source>
</reference>
<keyword evidence="5 7" id="KW-0472">Membrane</keyword>
<comment type="subcellular location">
    <subcellularLocation>
        <location evidence="1">Membrane</location>
        <topology evidence="1">Multi-pass membrane protein</topology>
    </subcellularLocation>
</comment>
<feature type="transmembrane region" description="Helical" evidence="7">
    <location>
        <begin position="52"/>
        <end position="72"/>
    </location>
</feature>
<dbReference type="Proteomes" id="UP000036403">
    <property type="component" value="Unassembled WGS sequence"/>
</dbReference>